<keyword evidence="11" id="KW-1185">Reference proteome</keyword>
<dbReference type="SUPFAM" id="SSF51905">
    <property type="entry name" value="FAD/NAD(P)-binding domain"/>
    <property type="match status" value="2"/>
</dbReference>
<dbReference type="FunCoup" id="T1G3E9">
    <property type="interactions" value="225"/>
</dbReference>
<evidence type="ECO:0000256" key="8">
    <source>
        <dbReference type="RuleBase" id="RU361177"/>
    </source>
</evidence>
<reference evidence="10" key="3">
    <citation type="submission" date="2015-06" db="UniProtKB">
        <authorList>
            <consortium name="EnsemblMetazoa"/>
        </authorList>
    </citation>
    <scope>IDENTIFICATION</scope>
</reference>
<dbReference type="OMA" id="VEHWRDQ"/>
<evidence type="ECO:0000256" key="4">
    <source>
        <dbReference type="ARBA" id="ARBA00022827"/>
    </source>
</evidence>
<dbReference type="STRING" id="6412.T1G3E9"/>
<dbReference type="AlphaFoldDB" id="T1G3E9"/>
<dbReference type="PRINTS" id="PR00370">
    <property type="entry name" value="FMOXYGENASE"/>
</dbReference>
<dbReference type="PIRSF" id="PIRSF000332">
    <property type="entry name" value="FMO"/>
    <property type="match status" value="1"/>
</dbReference>
<evidence type="ECO:0000256" key="6">
    <source>
        <dbReference type="ARBA" id="ARBA00023002"/>
    </source>
</evidence>
<keyword evidence="5" id="KW-0521">NADP</keyword>
<dbReference type="Gene3D" id="3.50.50.60">
    <property type="entry name" value="FAD/NAD(P)-binding domain"/>
    <property type="match status" value="2"/>
</dbReference>
<reference evidence="9 11" key="2">
    <citation type="journal article" date="2013" name="Nature">
        <title>Insights into bilaterian evolution from three spiralian genomes.</title>
        <authorList>
            <person name="Simakov O."/>
            <person name="Marletaz F."/>
            <person name="Cho S.J."/>
            <person name="Edsinger-Gonzales E."/>
            <person name="Havlak P."/>
            <person name="Hellsten U."/>
            <person name="Kuo D.H."/>
            <person name="Larsson T."/>
            <person name="Lv J."/>
            <person name="Arendt D."/>
            <person name="Savage R."/>
            <person name="Osoegawa K."/>
            <person name="de Jong P."/>
            <person name="Grimwood J."/>
            <person name="Chapman J.A."/>
            <person name="Shapiro H."/>
            <person name="Aerts A."/>
            <person name="Otillar R.P."/>
            <person name="Terry A.Y."/>
            <person name="Boore J.L."/>
            <person name="Grigoriev I.V."/>
            <person name="Lindberg D.R."/>
            <person name="Seaver E.C."/>
            <person name="Weisblat D.A."/>
            <person name="Putnam N.H."/>
            <person name="Rokhsar D.S."/>
        </authorList>
    </citation>
    <scope>NUCLEOTIDE SEQUENCE</scope>
</reference>
<dbReference type="FunFam" id="3.50.50.60:FF:000138">
    <property type="entry name" value="Flavin-containing monooxygenase"/>
    <property type="match status" value="1"/>
</dbReference>
<accession>T1G3E9</accession>
<dbReference type="InterPro" id="IPR020946">
    <property type="entry name" value="Flavin_mOase-like"/>
</dbReference>
<dbReference type="EMBL" id="KB096457">
    <property type="protein sequence ID" value="ESO04646.1"/>
    <property type="molecule type" value="Genomic_DNA"/>
</dbReference>
<evidence type="ECO:0000313" key="9">
    <source>
        <dbReference type="EMBL" id="ESO04646.1"/>
    </source>
</evidence>
<sequence>MLARKIAIVGAGSAGLAVLRQFCVPTIHNQQEKDEYRFEVTCFEQLSDVGGLWIYSDVITDVNHPVGSQYTAVYKSLITNLPHQIMAFTDFPFPKELPTYVGHEVVKDYLQSYSDHFNLKQFIQFNTRVIDIKPQIVIGHDDIWSVSVENVHSKIITKHTFDAIVICNGHFSTPNYPRIENLDKFSGKLEHSMVYRNAEDYKNKRVLIIGGGPSGVDIASEVCQFAEKSNNPQSVENDLKTTLTISDKAPPSTAHLTQNPNVRSIDNIDCIICCTGYLYSYPFLGSDSGVAVLGPAHVGPLYKDLISVRRPSLAFPGLQSSIIPFPLTECQAKFLKAHLSGKVKFPKTGKELDEVLSRDVEAKRASGVNIESDPHRTGVWQWQYMNELAALAGFEPPPSYYPALHAAVIKDRKESLQNYKSKEYKINEDGTFYEVL</sequence>
<keyword evidence="6 8" id="KW-0560">Oxidoreductase</keyword>
<organism evidence="10 11">
    <name type="scientific">Helobdella robusta</name>
    <name type="common">Californian leech</name>
    <dbReference type="NCBI Taxonomy" id="6412"/>
    <lineage>
        <taxon>Eukaryota</taxon>
        <taxon>Metazoa</taxon>
        <taxon>Spiralia</taxon>
        <taxon>Lophotrochozoa</taxon>
        <taxon>Annelida</taxon>
        <taxon>Clitellata</taxon>
        <taxon>Hirudinea</taxon>
        <taxon>Rhynchobdellida</taxon>
        <taxon>Glossiphoniidae</taxon>
        <taxon>Helobdella</taxon>
    </lineage>
</organism>
<dbReference type="Proteomes" id="UP000015101">
    <property type="component" value="Unassembled WGS sequence"/>
</dbReference>
<evidence type="ECO:0000313" key="10">
    <source>
        <dbReference type="EnsemblMetazoa" id="HelroP78719"/>
    </source>
</evidence>
<dbReference type="InterPro" id="IPR000960">
    <property type="entry name" value="Flavin_mOase"/>
</dbReference>
<evidence type="ECO:0000313" key="11">
    <source>
        <dbReference type="Proteomes" id="UP000015101"/>
    </source>
</evidence>
<dbReference type="HOGENOM" id="CLU_006909_3_0_1"/>
<comment type="similarity">
    <text evidence="2 8">Belongs to the FMO family.</text>
</comment>
<dbReference type="GeneID" id="20215597"/>
<dbReference type="EnsemblMetazoa" id="HelroT78719">
    <property type="protein sequence ID" value="HelroP78719"/>
    <property type="gene ID" value="HelroG78719"/>
</dbReference>
<evidence type="ECO:0000256" key="1">
    <source>
        <dbReference type="ARBA" id="ARBA00001974"/>
    </source>
</evidence>
<dbReference type="RefSeq" id="XP_009017225.1">
    <property type="nucleotide sequence ID" value="XM_009018977.1"/>
</dbReference>
<keyword evidence="4 8" id="KW-0274">FAD</keyword>
<dbReference type="EMBL" id="AMQM01004155">
    <property type="status" value="NOT_ANNOTATED_CDS"/>
    <property type="molecule type" value="Genomic_DNA"/>
</dbReference>
<dbReference type="GO" id="GO:0004499">
    <property type="term" value="F:N,N-dimethylaniline monooxygenase activity"/>
    <property type="evidence" value="ECO:0007669"/>
    <property type="project" value="InterPro"/>
</dbReference>
<reference evidence="11" key="1">
    <citation type="submission" date="2012-12" db="EMBL/GenBank/DDBJ databases">
        <authorList>
            <person name="Hellsten U."/>
            <person name="Grimwood J."/>
            <person name="Chapman J.A."/>
            <person name="Shapiro H."/>
            <person name="Aerts A."/>
            <person name="Otillar R.P."/>
            <person name="Terry A.Y."/>
            <person name="Boore J.L."/>
            <person name="Simakov O."/>
            <person name="Marletaz F."/>
            <person name="Cho S.-J."/>
            <person name="Edsinger-Gonzales E."/>
            <person name="Havlak P."/>
            <person name="Kuo D.-H."/>
            <person name="Larsson T."/>
            <person name="Lv J."/>
            <person name="Arendt D."/>
            <person name="Savage R."/>
            <person name="Osoegawa K."/>
            <person name="de Jong P."/>
            <person name="Lindberg D.R."/>
            <person name="Seaver E.C."/>
            <person name="Weisblat D.A."/>
            <person name="Putnam N.H."/>
            <person name="Grigoriev I.V."/>
            <person name="Rokhsar D.S."/>
        </authorList>
    </citation>
    <scope>NUCLEOTIDE SEQUENCE</scope>
</reference>
<dbReference type="eggNOG" id="KOG1399">
    <property type="taxonomic scope" value="Eukaryota"/>
</dbReference>
<dbReference type="GO" id="GO:0050661">
    <property type="term" value="F:NADP binding"/>
    <property type="evidence" value="ECO:0007669"/>
    <property type="project" value="InterPro"/>
</dbReference>
<protein>
    <recommendedName>
        <fullName evidence="8">Flavin-containing monooxygenase</fullName>
        <ecNumber evidence="8">1.-.-.-</ecNumber>
    </recommendedName>
</protein>
<keyword evidence="3 8" id="KW-0285">Flavoprotein</keyword>
<evidence type="ECO:0000256" key="3">
    <source>
        <dbReference type="ARBA" id="ARBA00022630"/>
    </source>
</evidence>
<dbReference type="GO" id="GO:0004497">
    <property type="term" value="F:monooxygenase activity"/>
    <property type="evidence" value="ECO:0000318"/>
    <property type="project" value="GO_Central"/>
</dbReference>
<dbReference type="CTD" id="20215597"/>
<dbReference type="EC" id="1.-.-.-" evidence="8"/>
<gene>
    <name evidence="10" type="primary">20215597</name>
    <name evidence="9" type="ORF">HELRODRAFT_78719</name>
</gene>
<dbReference type="InterPro" id="IPR036188">
    <property type="entry name" value="FAD/NAD-bd_sf"/>
</dbReference>
<dbReference type="InParanoid" id="T1G3E9"/>
<dbReference type="InterPro" id="IPR050346">
    <property type="entry name" value="FMO-like"/>
</dbReference>
<dbReference type="OrthoDB" id="66881at2759"/>
<evidence type="ECO:0000256" key="2">
    <source>
        <dbReference type="ARBA" id="ARBA00009183"/>
    </source>
</evidence>
<name>T1G3E9_HELRO</name>
<comment type="cofactor">
    <cofactor evidence="1 8">
        <name>FAD</name>
        <dbReference type="ChEBI" id="CHEBI:57692"/>
    </cofactor>
</comment>
<evidence type="ECO:0000256" key="7">
    <source>
        <dbReference type="ARBA" id="ARBA00023033"/>
    </source>
</evidence>
<evidence type="ECO:0000256" key="5">
    <source>
        <dbReference type="ARBA" id="ARBA00022857"/>
    </source>
</evidence>
<dbReference type="Pfam" id="PF00743">
    <property type="entry name" value="FMO-like"/>
    <property type="match status" value="2"/>
</dbReference>
<dbReference type="KEGG" id="hro:HELRODRAFT_78719"/>
<dbReference type="PANTHER" id="PTHR23023">
    <property type="entry name" value="DIMETHYLANILINE MONOOXYGENASE"/>
    <property type="match status" value="1"/>
</dbReference>
<dbReference type="GO" id="GO:0050660">
    <property type="term" value="F:flavin adenine dinucleotide binding"/>
    <property type="evidence" value="ECO:0007669"/>
    <property type="project" value="InterPro"/>
</dbReference>
<proteinExistence type="inferred from homology"/>
<keyword evidence="7 8" id="KW-0503">Monooxygenase</keyword>